<evidence type="ECO:0000313" key="3">
    <source>
        <dbReference type="Proteomes" id="UP000076874"/>
    </source>
</evidence>
<dbReference type="AlphaFoldDB" id="A0A168AFQ4"/>
<organism evidence="2 3">
    <name type="scientific">Niveomyces insectorum RCEF 264</name>
    <dbReference type="NCBI Taxonomy" id="1081102"/>
    <lineage>
        <taxon>Eukaryota</taxon>
        <taxon>Fungi</taxon>
        <taxon>Dikarya</taxon>
        <taxon>Ascomycota</taxon>
        <taxon>Pezizomycotina</taxon>
        <taxon>Sordariomycetes</taxon>
        <taxon>Hypocreomycetidae</taxon>
        <taxon>Hypocreales</taxon>
        <taxon>Cordycipitaceae</taxon>
        <taxon>Niveomyces</taxon>
    </lineage>
</organism>
<accession>A0A168AFQ4</accession>
<feature type="region of interest" description="Disordered" evidence="1">
    <location>
        <begin position="647"/>
        <end position="673"/>
    </location>
</feature>
<feature type="compositionally biased region" description="Basic and acidic residues" evidence="1">
    <location>
        <begin position="647"/>
        <end position="662"/>
    </location>
</feature>
<dbReference type="GO" id="GO:0005634">
    <property type="term" value="C:nucleus"/>
    <property type="evidence" value="ECO:0007669"/>
    <property type="project" value="TreeGrafter"/>
</dbReference>
<comment type="caution">
    <text evidence="2">The sequence shown here is derived from an EMBL/GenBank/DDBJ whole genome shotgun (WGS) entry which is preliminary data.</text>
</comment>
<evidence type="ECO:0000313" key="2">
    <source>
        <dbReference type="EMBL" id="OAA68680.1"/>
    </source>
</evidence>
<proteinExistence type="predicted"/>
<dbReference type="GO" id="GO:0030695">
    <property type="term" value="F:GTPase regulator activity"/>
    <property type="evidence" value="ECO:0007669"/>
    <property type="project" value="TreeGrafter"/>
</dbReference>
<keyword evidence="3" id="KW-1185">Reference proteome</keyword>
<dbReference type="PANTHER" id="PTHR31010">
    <property type="entry name" value="RAN-SPECIFIC GTPASE-ACTIVATING PROTEIN 30-RELATED"/>
    <property type="match status" value="1"/>
</dbReference>
<feature type="compositionally biased region" description="Acidic residues" evidence="1">
    <location>
        <begin position="509"/>
        <end position="523"/>
    </location>
</feature>
<sequence length="673" mass="72794">MDDFLARLGVQAVNYAMRCGIALTSTFALKQCSRLLKTVDDKAQHAELEALQTTLNNKINIISPALDLIEFRSGRGNVFLENAAILAKALHRDIMALGKRLEKAATAEECVAGYVARGHFSPEAAGQQRQPPDVLAVISEIKSLLARIDGDIPLIQLAITASGESLSTSLPPGISPSRLLQASMLLTVGDTQFANANAASRCPVQIGPTFSLSLYMLFLGHASLTTAAGLSAYAAAAGHQTGEQPGPYGLGKGERKPIWQEVVHKARVRLCRTPHDWVFDHTLGYRPKTAQPARACGTSNASSGTGVVHYAQQPEEYAYHLEIIEDRDDGRAHEDDESRTTFESFDGIQQAGIRESIPIHQIAKIFYTDTGRILNVGNADDPENNNSVLLLKRDVAATVPTGSMNHMVPAPKHGEAALFGADIPVLLEDDDQQTSDSDSAVSDDEQEDIDRQLKEEESAATPDLVSAAVTEGLDGPHSSQPTSQNIAKWHFPGHVDPEWLAFEVFVDDNDDDAEGDRDEDGFSGDEKKDDSDTASLETPTRCMRPKSTGTHLTDPFRAVSLSETCSSSTTPSPGPDGAFFTANSKPEPFGSASPSASPFGAVTSSLSLLEMLVRLTSLQEFQQVSHLSIPDHILTFFLEETSTTGLRGEERWKAKRDARQRVGFDPYTDTPTK</sequence>
<dbReference type="Proteomes" id="UP000076874">
    <property type="component" value="Unassembled WGS sequence"/>
</dbReference>
<name>A0A168AFQ4_9HYPO</name>
<dbReference type="Pfam" id="PF05508">
    <property type="entry name" value="Ran-binding"/>
    <property type="match status" value="1"/>
</dbReference>
<feature type="compositionally biased region" description="Polar residues" evidence="1">
    <location>
        <begin position="477"/>
        <end position="486"/>
    </location>
</feature>
<feature type="region of interest" description="Disordered" evidence="1">
    <location>
        <begin position="470"/>
        <end position="489"/>
    </location>
</feature>
<feature type="region of interest" description="Disordered" evidence="1">
    <location>
        <begin position="509"/>
        <end position="550"/>
    </location>
</feature>
<dbReference type="EMBL" id="AZHD01000001">
    <property type="protein sequence ID" value="OAA68680.1"/>
    <property type="molecule type" value="Genomic_DNA"/>
</dbReference>
<dbReference type="InterPro" id="IPR008812">
    <property type="entry name" value="Ran_GTP-bd-rel"/>
</dbReference>
<dbReference type="OrthoDB" id="512915at2759"/>
<reference evidence="2 3" key="1">
    <citation type="journal article" date="2016" name="Genome Biol. Evol.">
        <title>Divergent and convergent evolution of fungal pathogenicity.</title>
        <authorList>
            <person name="Shang Y."/>
            <person name="Xiao G."/>
            <person name="Zheng P."/>
            <person name="Cen K."/>
            <person name="Zhan S."/>
            <person name="Wang C."/>
        </authorList>
    </citation>
    <scope>NUCLEOTIDE SEQUENCE [LARGE SCALE GENOMIC DNA]</scope>
    <source>
        <strain evidence="2 3">RCEF 264</strain>
    </source>
</reference>
<dbReference type="PANTHER" id="PTHR31010:SF2">
    <property type="entry name" value="RAN-SPECIFIC GTPASE-ACTIVATING PROTEIN 30"/>
    <property type="match status" value="1"/>
</dbReference>
<feature type="region of interest" description="Disordered" evidence="1">
    <location>
        <begin position="563"/>
        <end position="596"/>
    </location>
</feature>
<feature type="region of interest" description="Disordered" evidence="1">
    <location>
        <begin position="431"/>
        <end position="463"/>
    </location>
</feature>
<evidence type="ECO:0000256" key="1">
    <source>
        <dbReference type="SAM" id="MobiDB-lite"/>
    </source>
</evidence>
<protein>
    <submittedName>
        <fullName evidence="2">GTP-binding nuclear protein Ran-related protein</fullName>
    </submittedName>
</protein>
<dbReference type="GO" id="GO:0005737">
    <property type="term" value="C:cytoplasm"/>
    <property type="evidence" value="ECO:0007669"/>
    <property type="project" value="TreeGrafter"/>
</dbReference>
<gene>
    <name evidence="2" type="ORF">SPI_00875</name>
</gene>